<dbReference type="STRING" id="188477.A0A3S1BAB7"/>
<feature type="signal peptide" evidence="2">
    <location>
        <begin position="1"/>
        <end position="24"/>
    </location>
</feature>
<comment type="caution">
    <text evidence="3">The sequence shown here is derived from an EMBL/GenBank/DDBJ whole genome shotgun (WGS) entry which is preliminary data.</text>
</comment>
<organism evidence="3 4">
    <name type="scientific">Elysia chlorotica</name>
    <name type="common">Eastern emerald elysia</name>
    <name type="synonym">Sea slug</name>
    <dbReference type="NCBI Taxonomy" id="188477"/>
    <lineage>
        <taxon>Eukaryota</taxon>
        <taxon>Metazoa</taxon>
        <taxon>Spiralia</taxon>
        <taxon>Lophotrochozoa</taxon>
        <taxon>Mollusca</taxon>
        <taxon>Gastropoda</taxon>
        <taxon>Heterobranchia</taxon>
        <taxon>Euthyneura</taxon>
        <taxon>Panpulmonata</taxon>
        <taxon>Sacoglossa</taxon>
        <taxon>Placobranchoidea</taxon>
        <taxon>Plakobranchidae</taxon>
        <taxon>Elysia</taxon>
    </lineage>
</organism>
<evidence type="ECO:0000313" key="3">
    <source>
        <dbReference type="EMBL" id="RUS83604.1"/>
    </source>
</evidence>
<dbReference type="Proteomes" id="UP000271974">
    <property type="component" value="Unassembled WGS sequence"/>
</dbReference>
<proteinExistence type="inferred from homology"/>
<dbReference type="Gene3D" id="3.50.30.50">
    <property type="entry name" value="Putative cyclase"/>
    <property type="match status" value="1"/>
</dbReference>
<name>A0A3S1BAB7_ELYCH</name>
<dbReference type="AlphaFoldDB" id="A0A3S1BAB7"/>
<dbReference type="Pfam" id="PF04199">
    <property type="entry name" value="Cyclase"/>
    <property type="match status" value="1"/>
</dbReference>
<evidence type="ECO:0000256" key="1">
    <source>
        <dbReference type="ARBA" id="ARBA00007865"/>
    </source>
</evidence>
<protein>
    <recommendedName>
        <fullName evidence="5">Cyclase</fullName>
    </recommendedName>
</protein>
<evidence type="ECO:0000256" key="2">
    <source>
        <dbReference type="SAM" id="SignalP"/>
    </source>
</evidence>
<keyword evidence="4" id="KW-1185">Reference proteome</keyword>
<dbReference type="InterPro" id="IPR037175">
    <property type="entry name" value="KFase_sf"/>
</dbReference>
<accession>A0A3S1BAB7</accession>
<feature type="chain" id="PRO_5018737808" description="Cyclase" evidence="2">
    <location>
        <begin position="25"/>
        <end position="292"/>
    </location>
</feature>
<gene>
    <name evidence="3" type="ORF">EGW08_008623</name>
</gene>
<dbReference type="GO" id="GO:0004061">
    <property type="term" value="F:arylformamidase activity"/>
    <property type="evidence" value="ECO:0007669"/>
    <property type="project" value="InterPro"/>
</dbReference>
<dbReference type="PANTHER" id="PTHR31118:SF12">
    <property type="entry name" value="CYCLASE-LIKE PROTEIN 2"/>
    <property type="match status" value="1"/>
</dbReference>
<keyword evidence="2" id="KW-0732">Signal</keyword>
<dbReference type="EMBL" id="RQTK01000237">
    <property type="protein sequence ID" value="RUS83604.1"/>
    <property type="molecule type" value="Genomic_DNA"/>
</dbReference>
<evidence type="ECO:0008006" key="5">
    <source>
        <dbReference type="Google" id="ProtNLM"/>
    </source>
</evidence>
<comment type="similarity">
    <text evidence="1">Belongs to the Cyclase 1 superfamily.</text>
</comment>
<dbReference type="SUPFAM" id="SSF102198">
    <property type="entry name" value="Putative cyclase"/>
    <property type="match status" value="1"/>
</dbReference>
<sequence length="292" mass="32686">MPGSNQMVLIAAVLSLWTIIPGQTYKFVDLSHVQNYTTLYWPGVPSFKRETVAKGSNENGVWIDVGAFSSGEHGGTHIDVPRHFIPDGRDLKDFPLERTVADGVVIDCVAEASQNPDYSVTRQKIEQWEEQHGRIPDEAAVLFRFGYAEHFWEPEKYLGTKQVDNASTYHFPSVSLEAATWLLNSRNLKMIGFDVPSPDPPTDFTYPVHRLLLPRDIMIMENVNVVPSLPPRDFRLHASPIKIENGTGVQTRIYAMLYERQNGGSSALSSNLLVLSFVFLPIVTAVVNMVSL</sequence>
<dbReference type="OrthoDB" id="7108654at2759"/>
<evidence type="ECO:0000313" key="4">
    <source>
        <dbReference type="Proteomes" id="UP000271974"/>
    </source>
</evidence>
<dbReference type="PANTHER" id="PTHR31118">
    <property type="entry name" value="CYCLASE-LIKE PROTEIN 2"/>
    <property type="match status" value="1"/>
</dbReference>
<dbReference type="InterPro" id="IPR007325">
    <property type="entry name" value="KFase/CYL"/>
</dbReference>
<dbReference type="GO" id="GO:0019441">
    <property type="term" value="P:L-tryptophan catabolic process to kynurenine"/>
    <property type="evidence" value="ECO:0007669"/>
    <property type="project" value="InterPro"/>
</dbReference>
<reference evidence="3 4" key="1">
    <citation type="submission" date="2019-01" db="EMBL/GenBank/DDBJ databases">
        <title>A draft genome assembly of the solar-powered sea slug Elysia chlorotica.</title>
        <authorList>
            <person name="Cai H."/>
            <person name="Li Q."/>
            <person name="Fang X."/>
            <person name="Li J."/>
            <person name="Curtis N.E."/>
            <person name="Altenburger A."/>
            <person name="Shibata T."/>
            <person name="Feng M."/>
            <person name="Maeda T."/>
            <person name="Schwartz J.A."/>
            <person name="Shigenobu S."/>
            <person name="Lundholm N."/>
            <person name="Nishiyama T."/>
            <person name="Yang H."/>
            <person name="Hasebe M."/>
            <person name="Li S."/>
            <person name="Pierce S.K."/>
            <person name="Wang J."/>
        </authorList>
    </citation>
    <scope>NUCLEOTIDE SEQUENCE [LARGE SCALE GENOMIC DNA]</scope>
    <source>
        <strain evidence="3">EC2010</strain>
        <tissue evidence="3">Whole organism of an adult</tissue>
    </source>
</reference>